<dbReference type="Proteomes" id="UP000515563">
    <property type="component" value="Chromosome"/>
</dbReference>
<dbReference type="InterPro" id="IPR051400">
    <property type="entry name" value="HAD-like_hydrolase"/>
</dbReference>
<dbReference type="RefSeq" id="WP_185442736.1">
    <property type="nucleotide sequence ID" value="NZ_CP043661.1"/>
</dbReference>
<organism evidence="4 5">
    <name type="scientific">Kribbella qitaiheensis</name>
    <dbReference type="NCBI Taxonomy" id="1544730"/>
    <lineage>
        <taxon>Bacteria</taxon>
        <taxon>Bacillati</taxon>
        <taxon>Actinomycetota</taxon>
        <taxon>Actinomycetes</taxon>
        <taxon>Propionibacteriales</taxon>
        <taxon>Kribbellaceae</taxon>
        <taxon>Kribbella</taxon>
    </lineage>
</organism>
<dbReference type="NCBIfam" id="TIGR01509">
    <property type="entry name" value="HAD-SF-IA-v3"/>
    <property type="match status" value="1"/>
</dbReference>
<reference evidence="5" key="1">
    <citation type="submission" date="2019-09" db="EMBL/GenBank/DDBJ databases">
        <title>Antimicrobial potential of Antarctic Bacteria.</title>
        <authorList>
            <person name="Benaud N."/>
            <person name="Edwards R.J."/>
            <person name="Ferrari B.C."/>
        </authorList>
    </citation>
    <scope>NUCLEOTIDE SEQUENCE [LARGE SCALE GENOMIC DNA]</scope>
    <source>
        <strain evidence="5">SPB151</strain>
    </source>
</reference>
<evidence type="ECO:0000256" key="1">
    <source>
        <dbReference type="ARBA" id="ARBA00001946"/>
    </source>
</evidence>
<dbReference type="GO" id="GO:0016787">
    <property type="term" value="F:hydrolase activity"/>
    <property type="evidence" value="ECO:0007669"/>
    <property type="project" value="UniProtKB-KW"/>
</dbReference>
<dbReference type="Gene3D" id="3.40.50.1000">
    <property type="entry name" value="HAD superfamily/HAD-like"/>
    <property type="match status" value="1"/>
</dbReference>
<evidence type="ECO:0000313" key="4">
    <source>
        <dbReference type="EMBL" id="QNE20465.1"/>
    </source>
</evidence>
<dbReference type="NCBIfam" id="TIGR01549">
    <property type="entry name" value="HAD-SF-IA-v1"/>
    <property type="match status" value="1"/>
</dbReference>
<dbReference type="KEGG" id="kqi:F1D05_24325"/>
<protein>
    <submittedName>
        <fullName evidence="4">HAD family hydrolase</fullName>
    </submittedName>
</protein>
<dbReference type="InterPro" id="IPR023214">
    <property type="entry name" value="HAD_sf"/>
</dbReference>
<dbReference type="PANTHER" id="PTHR46470:SF4">
    <property type="entry name" value="5-AMINO-6-(5-PHOSPHO-D-RIBITYLAMINO)URACIL PHOSPHATASE YIGB"/>
    <property type="match status" value="1"/>
</dbReference>
<accession>A0A7G6X2K0</accession>
<gene>
    <name evidence="4" type="ORF">F1D05_24325</name>
</gene>
<proteinExistence type="predicted"/>
<dbReference type="Pfam" id="PF00702">
    <property type="entry name" value="Hydrolase"/>
    <property type="match status" value="1"/>
</dbReference>
<keyword evidence="3" id="KW-0460">Magnesium</keyword>
<dbReference type="SUPFAM" id="SSF56784">
    <property type="entry name" value="HAD-like"/>
    <property type="match status" value="1"/>
</dbReference>
<evidence type="ECO:0000313" key="5">
    <source>
        <dbReference type="Proteomes" id="UP000515563"/>
    </source>
</evidence>
<name>A0A7G6X2K0_9ACTN</name>
<dbReference type="SFLD" id="SFLDS00003">
    <property type="entry name" value="Haloacid_Dehalogenase"/>
    <property type="match status" value="1"/>
</dbReference>
<dbReference type="GO" id="GO:0044281">
    <property type="term" value="P:small molecule metabolic process"/>
    <property type="evidence" value="ECO:0007669"/>
    <property type="project" value="UniProtKB-ARBA"/>
</dbReference>
<dbReference type="InterPro" id="IPR036412">
    <property type="entry name" value="HAD-like_sf"/>
</dbReference>
<keyword evidence="5" id="KW-1185">Reference proteome</keyword>
<keyword evidence="2 4" id="KW-0378">Hydrolase</keyword>
<sequence length="223" mass="23600">MRRALVVDLFSTLIPGGHVEREVVHREMAHLLGVEPEAFAGAFEATAYERFTGVYGDLPSTLREIARRSGGQPSDDQVRRATELRRALARQLIGAVPASTLSALAALRALGWRTGLVSNITSETQLQWPDSALSPYFEVTAFSAEVGVAKPEAAIYLAACEGLGVAPTECVYVADGSDNELSGAAALGMHAIRTTEHANSDPAWDGPTISSFAELPALLGAPI</sequence>
<dbReference type="PANTHER" id="PTHR46470">
    <property type="entry name" value="N-ACYLNEURAMINATE-9-PHOSPHATASE"/>
    <property type="match status" value="1"/>
</dbReference>
<reference evidence="4 5" key="2">
    <citation type="journal article" date="2020" name="Microbiol. Resour. Announc.">
        <title>Antarctic desert soil bacteria exhibit high novel natural product potential, evaluated through long-read genome sequencing and comparative genomics.</title>
        <authorList>
            <person name="Benaud N."/>
            <person name="Edwards R.J."/>
            <person name="Amos T.G."/>
            <person name="D'Agostino P.M."/>
            <person name="Gutierrez-Chavez C."/>
            <person name="Montgomery K."/>
            <person name="Nicetic I."/>
            <person name="Ferrari B.C."/>
        </authorList>
    </citation>
    <scope>NUCLEOTIDE SEQUENCE [LARGE SCALE GENOMIC DNA]</scope>
    <source>
        <strain evidence="4 5">SPB151</strain>
    </source>
</reference>
<evidence type="ECO:0000256" key="3">
    <source>
        <dbReference type="ARBA" id="ARBA00022842"/>
    </source>
</evidence>
<dbReference type="SFLD" id="SFLDG01129">
    <property type="entry name" value="C1.5:_HAD__Beta-PGM__Phosphata"/>
    <property type="match status" value="1"/>
</dbReference>
<comment type="cofactor">
    <cofactor evidence="1">
        <name>Mg(2+)</name>
        <dbReference type="ChEBI" id="CHEBI:18420"/>
    </cofactor>
</comment>
<dbReference type="InterPro" id="IPR006439">
    <property type="entry name" value="HAD-SF_hydro_IA"/>
</dbReference>
<dbReference type="EMBL" id="CP043661">
    <property type="protein sequence ID" value="QNE20465.1"/>
    <property type="molecule type" value="Genomic_DNA"/>
</dbReference>
<dbReference type="AlphaFoldDB" id="A0A7G6X2K0"/>
<evidence type="ECO:0000256" key="2">
    <source>
        <dbReference type="ARBA" id="ARBA00022801"/>
    </source>
</evidence>